<reference evidence="1" key="2">
    <citation type="journal article" date="2015" name="Data Brief">
        <title>Shoot transcriptome of the giant reed, Arundo donax.</title>
        <authorList>
            <person name="Barrero R.A."/>
            <person name="Guerrero F.D."/>
            <person name="Moolhuijzen P."/>
            <person name="Goolsby J.A."/>
            <person name="Tidwell J."/>
            <person name="Bellgard S.E."/>
            <person name="Bellgard M.I."/>
        </authorList>
    </citation>
    <scope>NUCLEOTIDE SEQUENCE</scope>
    <source>
        <tissue evidence="1">Shoot tissue taken approximately 20 cm above the soil surface</tissue>
    </source>
</reference>
<name>A0A0A9HUW3_ARUDO</name>
<evidence type="ECO:0000313" key="1">
    <source>
        <dbReference type="EMBL" id="JAE36693.1"/>
    </source>
</evidence>
<sequence>MGVLKDVILVEDTTEFGQSHEHLRRAWRGHVTHLCSLYSVQSPSSDESTGQRRLLWEMLFGARRKLVLPVEFPLQSAISW</sequence>
<proteinExistence type="predicted"/>
<accession>A0A0A9HUW3</accession>
<protein>
    <submittedName>
        <fullName evidence="1">SYMRK</fullName>
    </submittedName>
</protein>
<dbReference type="AlphaFoldDB" id="A0A0A9HUW3"/>
<dbReference type="EMBL" id="GBRH01161203">
    <property type="protein sequence ID" value="JAE36693.1"/>
    <property type="molecule type" value="Transcribed_RNA"/>
</dbReference>
<organism evidence="1">
    <name type="scientific">Arundo donax</name>
    <name type="common">Giant reed</name>
    <name type="synonym">Donax arundinaceus</name>
    <dbReference type="NCBI Taxonomy" id="35708"/>
    <lineage>
        <taxon>Eukaryota</taxon>
        <taxon>Viridiplantae</taxon>
        <taxon>Streptophyta</taxon>
        <taxon>Embryophyta</taxon>
        <taxon>Tracheophyta</taxon>
        <taxon>Spermatophyta</taxon>
        <taxon>Magnoliopsida</taxon>
        <taxon>Liliopsida</taxon>
        <taxon>Poales</taxon>
        <taxon>Poaceae</taxon>
        <taxon>PACMAD clade</taxon>
        <taxon>Arundinoideae</taxon>
        <taxon>Arundineae</taxon>
        <taxon>Arundo</taxon>
    </lineage>
</organism>
<reference evidence="1" key="1">
    <citation type="submission" date="2014-09" db="EMBL/GenBank/DDBJ databases">
        <authorList>
            <person name="Magalhaes I.L.F."/>
            <person name="Oliveira U."/>
            <person name="Santos F.R."/>
            <person name="Vidigal T.H.D.A."/>
            <person name="Brescovit A.D."/>
            <person name="Santos A.J."/>
        </authorList>
    </citation>
    <scope>NUCLEOTIDE SEQUENCE</scope>
    <source>
        <tissue evidence="1">Shoot tissue taken approximately 20 cm above the soil surface</tissue>
    </source>
</reference>